<comment type="caution">
    <text evidence="2">The sequence shown here is derived from an EMBL/GenBank/DDBJ whole genome shotgun (WGS) entry which is preliminary data.</text>
</comment>
<evidence type="ECO:0000259" key="1">
    <source>
        <dbReference type="SMART" id="SM00065"/>
    </source>
</evidence>
<feature type="domain" description="GAF" evidence="1">
    <location>
        <begin position="13"/>
        <end position="153"/>
    </location>
</feature>
<dbReference type="AlphaFoldDB" id="T1AWM9"/>
<dbReference type="SUPFAM" id="SSF55781">
    <property type="entry name" value="GAF domain-like"/>
    <property type="match status" value="1"/>
</dbReference>
<protein>
    <submittedName>
        <fullName evidence="2">Regulatory protein</fullName>
    </submittedName>
</protein>
<evidence type="ECO:0000313" key="2">
    <source>
        <dbReference type="EMBL" id="EQD46495.1"/>
    </source>
</evidence>
<dbReference type="InterPro" id="IPR003018">
    <property type="entry name" value="GAF"/>
</dbReference>
<accession>T1AWM9</accession>
<dbReference type="EMBL" id="AUZY01008268">
    <property type="protein sequence ID" value="EQD46495.1"/>
    <property type="molecule type" value="Genomic_DNA"/>
</dbReference>
<dbReference type="InterPro" id="IPR029016">
    <property type="entry name" value="GAF-like_dom_sf"/>
</dbReference>
<reference evidence="2" key="1">
    <citation type="submission" date="2013-08" db="EMBL/GenBank/DDBJ databases">
        <authorList>
            <person name="Mendez C."/>
            <person name="Richter M."/>
            <person name="Ferrer M."/>
            <person name="Sanchez J."/>
        </authorList>
    </citation>
    <scope>NUCLEOTIDE SEQUENCE</scope>
</reference>
<name>T1AWM9_9ZZZZ</name>
<organism evidence="2">
    <name type="scientific">mine drainage metagenome</name>
    <dbReference type="NCBI Taxonomy" id="410659"/>
    <lineage>
        <taxon>unclassified sequences</taxon>
        <taxon>metagenomes</taxon>
        <taxon>ecological metagenomes</taxon>
    </lineage>
</organism>
<proteinExistence type="predicted"/>
<reference evidence="2" key="2">
    <citation type="journal article" date="2014" name="ISME J.">
        <title>Microbial stratification in low pH oxic and suboxic macroscopic growths along an acid mine drainage.</title>
        <authorList>
            <person name="Mendez-Garcia C."/>
            <person name="Mesa V."/>
            <person name="Sprenger R.R."/>
            <person name="Richter M."/>
            <person name="Diez M.S."/>
            <person name="Solano J."/>
            <person name="Bargiela R."/>
            <person name="Golyshina O.V."/>
            <person name="Manteca A."/>
            <person name="Ramos J.L."/>
            <person name="Gallego J.R."/>
            <person name="Llorente I."/>
            <person name="Martins Dos Santos V.A."/>
            <person name="Jensen O.N."/>
            <person name="Pelaez A.I."/>
            <person name="Sanchez J."/>
            <person name="Ferrer M."/>
        </authorList>
    </citation>
    <scope>NUCLEOTIDE SEQUENCE</scope>
</reference>
<sequence>MIDAVLVVGSDLELSQVLRKIVASAMELVSARYGALSVLSRDGNIQQFIPVGLSDDEIRAIGPAPIGRGVLSLLDMDVGPVRISDVPSHLLSVGYPPAHPDMRSFLGVPISIQGEQFGRLYLAEKIGSGTFTQEDEDIVVAISIAAAVAIDKA</sequence>
<feature type="non-terminal residue" evidence="2">
    <location>
        <position position="153"/>
    </location>
</feature>
<gene>
    <name evidence="2" type="ORF">B1B_12610</name>
</gene>
<dbReference type="SMART" id="SM00065">
    <property type="entry name" value="GAF"/>
    <property type="match status" value="1"/>
</dbReference>
<dbReference type="Pfam" id="PF13185">
    <property type="entry name" value="GAF_2"/>
    <property type="match status" value="1"/>
</dbReference>
<dbReference type="Gene3D" id="3.30.450.40">
    <property type="match status" value="1"/>
</dbReference>